<protein>
    <submittedName>
        <fullName evidence="3">Uncharacterized protein</fullName>
    </submittedName>
</protein>
<evidence type="ECO:0000313" key="3">
    <source>
        <dbReference type="EMBL" id="ORY16840.1"/>
    </source>
</evidence>
<accession>A0A1Y2A369</accession>
<gene>
    <name evidence="3" type="ORF">BCR34DRAFT_597531</name>
</gene>
<dbReference type="EMBL" id="MCFA01000016">
    <property type="protein sequence ID" value="ORY16840.1"/>
    <property type="molecule type" value="Genomic_DNA"/>
</dbReference>
<keyword evidence="2" id="KW-0472">Membrane</keyword>
<feature type="transmembrane region" description="Helical" evidence="2">
    <location>
        <begin position="12"/>
        <end position="30"/>
    </location>
</feature>
<sequence length="118" mass="13602">MGIDLGKDWPWLFPSIFIGMCAFGAIVYGIRKGWTAFECFGSCFGLRENLRQDWLPDLERSREVGSSAHMAEPYSRLNLEETLPAVPKKTHYDPFTKQRSPQHTGQRKHELEMAKLGW</sequence>
<dbReference type="Proteomes" id="UP000193144">
    <property type="component" value="Unassembled WGS sequence"/>
</dbReference>
<organism evidence="3 4">
    <name type="scientific">Clohesyomyces aquaticus</name>
    <dbReference type="NCBI Taxonomy" id="1231657"/>
    <lineage>
        <taxon>Eukaryota</taxon>
        <taxon>Fungi</taxon>
        <taxon>Dikarya</taxon>
        <taxon>Ascomycota</taxon>
        <taxon>Pezizomycotina</taxon>
        <taxon>Dothideomycetes</taxon>
        <taxon>Pleosporomycetidae</taxon>
        <taxon>Pleosporales</taxon>
        <taxon>Lindgomycetaceae</taxon>
        <taxon>Clohesyomyces</taxon>
    </lineage>
</organism>
<evidence type="ECO:0000256" key="1">
    <source>
        <dbReference type="SAM" id="MobiDB-lite"/>
    </source>
</evidence>
<comment type="caution">
    <text evidence="3">The sequence shown here is derived from an EMBL/GenBank/DDBJ whole genome shotgun (WGS) entry which is preliminary data.</text>
</comment>
<dbReference type="AlphaFoldDB" id="A0A1Y2A369"/>
<evidence type="ECO:0000256" key="2">
    <source>
        <dbReference type="SAM" id="Phobius"/>
    </source>
</evidence>
<keyword evidence="2" id="KW-1133">Transmembrane helix</keyword>
<name>A0A1Y2A369_9PLEO</name>
<reference evidence="3 4" key="1">
    <citation type="submission" date="2016-07" db="EMBL/GenBank/DDBJ databases">
        <title>Pervasive Adenine N6-methylation of Active Genes in Fungi.</title>
        <authorList>
            <consortium name="DOE Joint Genome Institute"/>
            <person name="Mondo S.J."/>
            <person name="Dannebaum R.O."/>
            <person name="Kuo R.C."/>
            <person name="Labutti K."/>
            <person name="Haridas S."/>
            <person name="Kuo A."/>
            <person name="Salamov A."/>
            <person name="Ahrendt S.R."/>
            <person name="Lipzen A."/>
            <person name="Sullivan W."/>
            <person name="Andreopoulos W.B."/>
            <person name="Clum A."/>
            <person name="Lindquist E."/>
            <person name="Daum C."/>
            <person name="Ramamoorthy G.K."/>
            <person name="Gryganskyi A."/>
            <person name="Culley D."/>
            <person name="Magnuson J.K."/>
            <person name="James T.Y."/>
            <person name="O'Malley M.A."/>
            <person name="Stajich J.E."/>
            <person name="Spatafora J.W."/>
            <person name="Visel A."/>
            <person name="Grigoriev I.V."/>
        </authorList>
    </citation>
    <scope>NUCLEOTIDE SEQUENCE [LARGE SCALE GENOMIC DNA]</scope>
    <source>
        <strain evidence="3 4">CBS 115471</strain>
    </source>
</reference>
<proteinExistence type="predicted"/>
<evidence type="ECO:0000313" key="4">
    <source>
        <dbReference type="Proteomes" id="UP000193144"/>
    </source>
</evidence>
<keyword evidence="4" id="KW-1185">Reference proteome</keyword>
<keyword evidence="2" id="KW-0812">Transmembrane</keyword>
<feature type="region of interest" description="Disordered" evidence="1">
    <location>
        <begin position="90"/>
        <end position="109"/>
    </location>
</feature>